<gene>
    <name evidence="12" type="ORF">FH972_004035</name>
</gene>
<evidence type="ECO:0000256" key="1">
    <source>
        <dbReference type="ARBA" id="ARBA00000900"/>
    </source>
</evidence>
<feature type="region of interest" description="Disordered" evidence="10">
    <location>
        <begin position="379"/>
        <end position="406"/>
    </location>
</feature>
<keyword evidence="13" id="KW-1185">Reference proteome</keyword>
<keyword evidence="4" id="KW-0808">Transferase</keyword>
<evidence type="ECO:0000256" key="6">
    <source>
        <dbReference type="ARBA" id="ARBA00022771"/>
    </source>
</evidence>
<protein>
    <recommendedName>
        <fullName evidence="3">RING-type E3 ubiquitin transferase</fullName>
        <ecNumber evidence="3">2.3.2.27</ecNumber>
    </recommendedName>
</protein>
<proteinExistence type="predicted"/>
<evidence type="ECO:0000256" key="4">
    <source>
        <dbReference type="ARBA" id="ARBA00022679"/>
    </source>
</evidence>
<feature type="compositionally biased region" description="Polar residues" evidence="10">
    <location>
        <begin position="286"/>
        <end position="307"/>
    </location>
</feature>
<evidence type="ECO:0000313" key="13">
    <source>
        <dbReference type="Proteomes" id="UP000327013"/>
    </source>
</evidence>
<dbReference type="GO" id="GO:0043161">
    <property type="term" value="P:proteasome-mediated ubiquitin-dependent protein catabolic process"/>
    <property type="evidence" value="ECO:0007669"/>
    <property type="project" value="UniProtKB-ARBA"/>
</dbReference>
<dbReference type="Gene3D" id="3.30.40.10">
    <property type="entry name" value="Zinc/RING finger domain, C3HC4 (zinc finger)"/>
    <property type="match status" value="1"/>
</dbReference>
<comment type="catalytic activity">
    <reaction evidence="1">
        <text>S-ubiquitinyl-[E2 ubiquitin-conjugating enzyme]-L-cysteine + [acceptor protein]-L-lysine = [E2 ubiquitin-conjugating enzyme]-L-cysteine + N(6)-ubiquitinyl-[acceptor protein]-L-lysine.</text>
        <dbReference type="EC" id="2.3.2.27"/>
    </reaction>
</comment>
<organism evidence="12 13">
    <name type="scientific">Carpinus fangiana</name>
    <dbReference type="NCBI Taxonomy" id="176857"/>
    <lineage>
        <taxon>Eukaryota</taxon>
        <taxon>Viridiplantae</taxon>
        <taxon>Streptophyta</taxon>
        <taxon>Embryophyta</taxon>
        <taxon>Tracheophyta</taxon>
        <taxon>Spermatophyta</taxon>
        <taxon>Magnoliopsida</taxon>
        <taxon>eudicotyledons</taxon>
        <taxon>Gunneridae</taxon>
        <taxon>Pentapetalae</taxon>
        <taxon>rosids</taxon>
        <taxon>fabids</taxon>
        <taxon>Fagales</taxon>
        <taxon>Betulaceae</taxon>
        <taxon>Carpinus</taxon>
    </lineage>
</organism>
<dbReference type="InterPro" id="IPR001841">
    <property type="entry name" value="Znf_RING"/>
</dbReference>
<dbReference type="GO" id="GO:0008270">
    <property type="term" value="F:zinc ion binding"/>
    <property type="evidence" value="ECO:0007669"/>
    <property type="project" value="UniProtKB-KW"/>
</dbReference>
<dbReference type="Proteomes" id="UP000327013">
    <property type="component" value="Chromosome 1"/>
</dbReference>
<keyword evidence="7" id="KW-0833">Ubl conjugation pathway</keyword>
<feature type="compositionally biased region" description="Basic and acidic residues" evidence="10">
    <location>
        <begin position="195"/>
        <end position="204"/>
    </location>
</feature>
<feature type="compositionally biased region" description="Polar residues" evidence="10">
    <location>
        <begin position="243"/>
        <end position="253"/>
    </location>
</feature>
<feature type="compositionally biased region" description="Low complexity" evidence="10">
    <location>
        <begin position="217"/>
        <end position="228"/>
    </location>
</feature>
<feature type="compositionally biased region" description="Polar residues" evidence="10">
    <location>
        <begin position="379"/>
        <end position="391"/>
    </location>
</feature>
<comment type="pathway">
    <text evidence="2">Protein modification; protein ubiquitination.</text>
</comment>
<dbReference type="PROSITE" id="PS50276">
    <property type="entry name" value="PANCREATIC_HORMONE_2"/>
    <property type="match status" value="1"/>
</dbReference>
<keyword evidence="8" id="KW-0862">Zinc</keyword>
<feature type="region of interest" description="Disordered" evidence="10">
    <location>
        <begin position="193"/>
        <end position="307"/>
    </location>
</feature>
<dbReference type="FunFam" id="3.30.40.10:FF:000309">
    <property type="entry name" value="E3 ubiquitin-protein ligase MBR2"/>
    <property type="match status" value="1"/>
</dbReference>
<dbReference type="InterPro" id="IPR013083">
    <property type="entry name" value="Znf_RING/FYVE/PHD"/>
</dbReference>
<evidence type="ECO:0000259" key="11">
    <source>
        <dbReference type="PROSITE" id="PS50089"/>
    </source>
</evidence>
<dbReference type="PANTHER" id="PTHR22937:SF199">
    <property type="entry name" value="RING-TYPE E3 UBIQUITIN TRANSFERASE"/>
    <property type="match status" value="1"/>
</dbReference>
<dbReference type="Pfam" id="PF13639">
    <property type="entry name" value="zf-RING_2"/>
    <property type="match status" value="1"/>
</dbReference>
<dbReference type="OrthoDB" id="8062037at2759"/>
<evidence type="ECO:0000256" key="3">
    <source>
        <dbReference type="ARBA" id="ARBA00012483"/>
    </source>
</evidence>
<dbReference type="GO" id="GO:0010228">
    <property type="term" value="P:vegetative to reproductive phase transition of meristem"/>
    <property type="evidence" value="ECO:0007669"/>
    <property type="project" value="UniProtKB-ARBA"/>
</dbReference>
<keyword evidence="6 9" id="KW-0863">Zinc-finger</keyword>
<dbReference type="PANTHER" id="PTHR22937">
    <property type="entry name" value="E3 UBIQUITIN-PROTEIN LIGASE RNF165"/>
    <property type="match status" value="1"/>
</dbReference>
<evidence type="ECO:0000256" key="8">
    <source>
        <dbReference type="ARBA" id="ARBA00022833"/>
    </source>
</evidence>
<accession>A0A5N6QKH2</accession>
<reference evidence="12 13" key="1">
    <citation type="submission" date="2019-06" db="EMBL/GenBank/DDBJ databases">
        <title>A chromosomal-level reference genome of Carpinus fangiana (Coryloideae, Betulaceae).</title>
        <authorList>
            <person name="Yang X."/>
            <person name="Wang Z."/>
            <person name="Zhang L."/>
            <person name="Hao G."/>
            <person name="Liu J."/>
            <person name="Yang Y."/>
        </authorList>
    </citation>
    <scope>NUCLEOTIDE SEQUENCE [LARGE SCALE GENOMIC DNA]</scope>
    <source>
        <strain evidence="12">Cfa_2016G</strain>
        <tissue evidence="12">Leaf</tissue>
    </source>
</reference>
<sequence>MNGQGSTYNSFPEGLYVDHGLDVNNPGFALNNVFPPGVAVHDSHTGIGWMSQSSSSVNVQNTISFQELLGEEGWLFSADDPDGTGQRFQGRNSGPYIAPFQESTYMFPSDGQVTNEPSILQGVNSGALTQNLDLNALFESNNSDANQDMGAGLSLSLFNPDGVEADQYPPANDSSIPLVISSGLAGYVLEEDDGRESLSSEGRRVSCKRRAPEDAPGLLSLGEISSSGQQAGNSEWEAVPAQGNANSGLNVSTPLIIPSNVSQTSSGQGQEESSHRTIRLRRAANPQDSVPSRILSSGTTQDSHLQSHTQPTIFFPFDHFPNSSSAATLPVNVTPPEQAFVHAPISLRNLQPFPWDDWTSARPDVSSISPVYAVNGGDTLQQQQNSRNIPRNTLPVPETERGNVAQNPTEINFVNENSNSQGNVALGSRNGTLSGIHVSVPPGVPECNVPEQYAQTRSTTSSAGFESRGRGSYCPLYSGTSAAAREMDLSVRGGNVRPFQVYMNSDLMTRPQTQAGGYPAHPSAPQSISATYEVSRLIAEVRNAIALVRRGRALQFEDVMVIDHSVLYGVPEEDDMHEDMRLDVDNMSYEELLALEDHIGNVGIGLSEEAILANLRQRKFESITLGSLAEKEPCCICQEEYVDGDDLGKLDCGHDFHFTCVKQWLVLKNSCPICKKMALACRDTDN</sequence>
<keyword evidence="5" id="KW-0479">Metal-binding</keyword>
<dbReference type="PROSITE" id="PS50089">
    <property type="entry name" value="ZF_RING_2"/>
    <property type="match status" value="1"/>
</dbReference>
<dbReference type="AlphaFoldDB" id="A0A5N6QKH2"/>
<feature type="compositionally biased region" description="Low complexity" evidence="10">
    <location>
        <begin position="262"/>
        <end position="271"/>
    </location>
</feature>
<evidence type="ECO:0000256" key="5">
    <source>
        <dbReference type="ARBA" id="ARBA00022723"/>
    </source>
</evidence>
<evidence type="ECO:0000256" key="7">
    <source>
        <dbReference type="ARBA" id="ARBA00022786"/>
    </source>
</evidence>
<dbReference type="SMART" id="SM00184">
    <property type="entry name" value="RING"/>
    <property type="match status" value="1"/>
</dbReference>
<dbReference type="GO" id="GO:0061630">
    <property type="term" value="F:ubiquitin protein ligase activity"/>
    <property type="evidence" value="ECO:0007669"/>
    <property type="project" value="UniProtKB-EC"/>
</dbReference>
<evidence type="ECO:0000313" key="12">
    <source>
        <dbReference type="EMBL" id="KAE7999627.1"/>
    </source>
</evidence>
<dbReference type="SUPFAM" id="SSF57850">
    <property type="entry name" value="RING/U-box"/>
    <property type="match status" value="1"/>
</dbReference>
<dbReference type="InterPro" id="IPR045191">
    <property type="entry name" value="MBR1/2-like"/>
</dbReference>
<dbReference type="EC" id="2.3.2.27" evidence="3"/>
<evidence type="ECO:0000256" key="9">
    <source>
        <dbReference type="PROSITE-ProRule" id="PRU00175"/>
    </source>
</evidence>
<feature type="domain" description="RING-type" evidence="11">
    <location>
        <begin position="634"/>
        <end position="675"/>
    </location>
</feature>
<evidence type="ECO:0000256" key="10">
    <source>
        <dbReference type="SAM" id="MobiDB-lite"/>
    </source>
</evidence>
<evidence type="ECO:0000256" key="2">
    <source>
        <dbReference type="ARBA" id="ARBA00004906"/>
    </source>
</evidence>
<dbReference type="EMBL" id="CM017321">
    <property type="protein sequence ID" value="KAE7999627.1"/>
    <property type="molecule type" value="Genomic_DNA"/>
</dbReference>
<name>A0A5N6QKH2_9ROSI</name>